<accession>A0A6J5TAK9</accession>
<evidence type="ECO:0000256" key="8">
    <source>
        <dbReference type="ARBA" id="ARBA00042242"/>
    </source>
</evidence>
<dbReference type="SMART" id="SM01210">
    <property type="entry name" value="GARS_C"/>
    <property type="match status" value="1"/>
</dbReference>
<dbReference type="Gene3D" id="3.30.470.20">
    <property type="entry name" value="ATP-grasp fold, B domain"/>
    <property type="match status" value="1"/>
</dbReference>
<dbReference type="PANTHER" id="PTHR43472:SF1">
    <property type="entry name" value="PHOSPHORIBOSYLAMINE--GLYCINE LIGASE, CHLOROPLASTIC"/>
    <property type="match status" value="1"/>
</dbReference>
<evidence type="ECO:0000256" key="7">
    <source>
        <dbReference type="ARBA" id="ARBA00038345"/>
    </source>
</evidence>
<dbReference type="GO" id="GO:0046872">
    <property type="term" value="F:metal ion binding"/>
    <property type="evidence" value="ECO:0007669"/>
    <property type="project" value="InterPro"/>
</dbReference>
<name>A0A6J5TAK9_9CAUD</name>
<dbReference type="EMBL" id="LR797823">
    <property type="protein sequence ID" value="CAB4241244.1"/>
    <property type="molecule type" value="Genomic_DNA"/>
</dbReference>
<sequence>MNVLLFDPLGCMVEFGVRCKAAGHTVKHWIKNPDSTVGEGILTRVTLWEDHMDWADIIVCGDNAYHMASLEKYHDAGYPIFGPNQLSARLELDRKFGLHILEQAGLDMMPFTEFSTYDEAIEFVKANPKRYVSKPNGDQDKALSYVSKSAADMVFMLELWKSKGDPKGKFILQEFVAGREVAVGGWMGAEGFLKPIMENFEHKKLMSGNYGPNTGEQGTCLKYTESSKLFDETLGLFEDYLRLIGHRGYVDLAFIIDEEGKARPLEWTTRPGWPLFNIQLFLHKGDPVQWMKDALDGKDTLKVKTDVATGIVIPIGDYPVTKTTGKDCEGYPIYGLEAARNKLALCDVKMGKAPCMCEGEVVTEKCIVTAGDYVAVAVGTGKTVQEASKQAYKAVKSISIPSAVMVRDDIGERLEDDLETLKPHGYCGCWEY</sequence>
<evidence type="ECO:0000259" key="10">
    <source>
        <dbReference type="PROSITE" id="PS50975"/>
    </source>
</evidence>
<dbReference type="InterPro" id="IPR037123">
    <property type="entry name" value="PRibGlycinamide_synth_C_sf"/>
</dbReference>
<dbReference type="InterPro" id="IPR011761">
    <property type="entry name" value="ATP-grasp"/>
</dbReference>
<organism evidence="11">
    <name type="scientific">uncultured Caudovirales phage</name>
    <dbReference type="NCBI Taxonomy" id="2100421"/>
    <lineage>
        <taxon>Viruses</taxon>
        <taxon>Duplodnaviria</taxon>
        <taxon>Heunggongvirae</taxon>
        <taxon>Uroviricota</taxon>
        <taxon>Caudoviricetes</taxon>
        <taxon>Peduoviridae</taxon>
        <taxon>Maltschvirus</taxon>
        <taxon>Maltschvirus maltsch</taxon>
    </lineage>
</organism>
<keyword evidence="3 11" id="KW-0436">Ligase</keyword>
<reference evidence="11" key="1">
    <citation type="submission" date="2020-05" db="EMBL/GenBank/DDBJ databases">
        <authorList>
            <person name="Chiriac C."/>
            <person name="Salcher M."/>
            <person name="Ghai R."/>
            <person name="Kavagutti S V."/>
        </authorList>
    </citation>
    <scope>NUCLEOTIDE SEQUENCE</scope>
</reference>
<keyword evidence="5" id="KW-0658">Purine biosynthesis</keyword>
<evidence type="ECO:0000256" key="9">
    <source>
        <dbReference type="ARBA" id="ARBA00042864"/>
    </source>
</evidence>
<dbReference type="InterPro" id="IPR011054">
    <property type="entry name" value="Rudment_hybrid_motif"/>
</dbReference>
<dbReference type="InterPro" id="IPR020561">
    <property type="entry name" value="PRibGlycinamid_synth_ATP-grasp"/>
</dbReference>
<dbReference type="Pfam" id="PF01071">
    <property type="entry name" value="GARS_A"/>
    <property type="match status" value="1"/>
</dbReference>
<evidence type="ECO:0000256" key="2">
    <source>
        <dbReference type="ARBA" id="ARBA00013255"/>
    </source>
</evidence>
<proteinExistence type="inferred from homology"/>
<comment type="pathway">
    <text evidence="1">Purine metabolism; IMP biosynthesis via de novo pathway; N(1)-(5-phospho-D-ribosyl)glycinamide from 5-phospho-alpha-D-ribose 1-diphosphate: step 2/2.</text>
</comment>
<dbReference type="SUPFAM" id="SSF51246">
    <property type="entry name" value="Rudiment single hybrid motif"/>
    <property type="match status" value="1"/>
</dbReference>
<feature type="domain" description="ATP-grasp" evidence="10">
    <location>
        <begin position="98"/>
        <end position="296"/>
    </location>
</feature>
<dbReference type="GO" id="GO:0005524">
    <property type="term" value="F:ATP binding"/>
    <property type="evidence" value="ECO:0007669"/>
    <property type="project" value="UniProtKB-KW"/>
</dbReference>
<evidence type="ECO:0000256" key="1">
    <source>
        <dbReference type="ARBA" id="ARBA00005174"/>
    </source>
</evidence>
<evidence type="ECO:0000313" key="11">
    <source>
        <dbReference type="EMBL" id="CAB4241244.1"/>
    </source>
</evidence>
<dbReference type="Gene3D" id="3.90.600.10">
    <property type="entry name" value="Phosphoribosylglycinamide synthetase, C-terminal domain"/>
    <property type="match status" value="1"/>
</dbReference>
<dbReference type="GO" id="GO:0006189">
    <property type="term" value="P:'de novo' IMP biosynthetic process"/>
    <property type="evidence" value="ECO:0007669"/>
    <property type="project" value="UniProtKB-UniPathway"/>
</dbReference>
<dbReference type="UniPathway" id="UPA00074">
    <property type="reaction ID" value="UER00125"/>
</dbReference>
<dbReference type="InterPro" id="IPR020560">
    <property type="entry name" value="PRibGlycinamide_synth_C-dom"/>
</dbReference>
<evidence type="ECO:0000256" key="3">
    <source>
        <dbReference type="ARBA" id="ARBA00022598"/>
    </source>
</evidence>
<dbReference type="GO" id="GO:0009113">
    <property type="term" value="P:purine nucleobase biosynthetic process"/>
    <property type="evidence" value="ECO:0007669"/>
    <property type="project" value="InterPro"/>
</dbReference>
<dbReference type="PANTHER" id="PTHR43472">
    <property type="entry name" value="PHOSPHORIBOSYLAMINE--GLYCINE LIGASE"/>
    <property type="match status" value="1"/>
</dbReference>
<dbReference type="SUPFAM" id="SSF56059">
    <property type="entry name" value="Glutathione synthetase ATP-binding domain-like"/>
    <property type="match status" value="1"/>
</dbReference>
<comment type="similarity">
    <text evidence="7">Belongs to the GARS family.</text>
</comment>
<dbReference type="PROSITE" id="PS50975">
    <property type="entry name" value="ATP_GRASP"/>
    <property type="match status" value="1"/>
</dbReference>
<gene>
    <name evidence="11" type="ORF">UFOVP67_16</name>
</gene>
<evidence type="ECO:0000256" key="4">
    <source>
        <dbReference type="ARBA" id="ARBA00022741"/>
    </source>
</evidence>
<keyword evidence="4" id="KW-0547">Nucleotide-binding</keyword>
<dbReference type="InterPro" id="IPR000115">
    <property type="entry name" value="PRibGlycinamide_synth"/>
</dbReference>
<evidence type="ECO:0000256" key="6">
    <source>
        <dbReference type="ARBA" id="ARBA00022840"/>
    </source>
</evidence>
<keyword evidence="6" id="KW-0067">ATP-binding</keyword>
<evidence type="ECO:0000256" key="5">
    <source>
        <dbReference type="ARBA" id="ARBA00022755"/>
    </source>
</evidence>
<protein>
    <recommendedName>
        <fullName evidence="2">phosphoribosylamine--glycine ligase</fullName>
        <ecNumber evidence="2">6.3.4.13</ecNumber>
    </recommendedName>
    <alternativeName>
        <fullName evidence="8">Glycinamide ribonucleotide synthetase</fullName>
    </alternativeName>
    <alternativeName>
        <fullName evidence="9">Phosphoribosylglycinamide synthetase</fullName>
    </alternativeName>
</protein>
<dbReference type="EC" id="6.3.4.13" evidence="2"/>
<dbReference type="GO" id="GO:0004637">
    <property type="term" value="F:phosphoribosylamine-glycine ligase activity"/>
    <property type="evidence" value="ECO:0007669"/>
    <property type="project" value="UniProtKB-EC"/>
</dbReference>